<reference evidence="4" key="1">
    <citation type="submission" date="2017-02" db="UniProtKB">
        <authorList>
            <consortium name="WormBaseParasite"/>
        </authorList>
    </citation>
    <scope>IDENTIFICATION</scope>
</reference>
<organism evidence="4">
    <name type="scientific">Brugia timori</name>
    <dbReference type="NCBI Taxonomy" id="42155"/>
    <lineage>
        <taxon>Eukaryota</taxon>
        <taxon>Metazoa</taxon>
        <taxon>Ecdysozoa</taxon>
        <taxon>Nematoda</taxon>
        <taxon>Chromadorea</taxon>
        <taxon>Rhabditida</taxon>
        <taxon>Spirurina</taxon>
        <taxon>Spiruromorpha</taxon>
        <taxon>Filarioidea</taxon>
        <taxon>Onchocercidae</taxon>
        <taxon>Brugia</taxon>
    </lineage>
</organism>
<dbReference type="AlphaFoldDB" id="A0A0R3QU87"/>
<evidence type="ECO:0000313" key="4">
    <source>
        <dbReference type="WBParaSite" id="BTMF_0001128901-mRNA-1"/>
    </source>
</evidence>
<proteinExistence type="predicted"/>
<keyword evidence="3" id="KW-1185">Reference proteome</keyword>
<dbReference type="STRING" id="42155.A0A0R3QU87"/>
<name>A0A0R3QU87_9BILA</name>
<dbReference type="WBParaSite" id="BTMF_0001128901-mRNA-1">
    <property type="protein sequence ID" value="BTMF_0001128901-mRNA-1"/>
    <property type="gene ID" value="BTMF_0001128901"/>
</dbReference>
<sequence length="172" mass="19766">MGSSQSYEESNRSDDLPKVIRIERSEIPEEYRTVAVSHDVVDQILNLGNPESGIVNDLRRQLAEEHQDNLKLREQIKNLSESKLSLQKAAAGKISVTDLQARKDAFDETVKRIEKQYFSYQPENVCKTFENDLMECIMKNKNKLLNCTSFAVDMTKCASDFREKVLKEVPHL</sequence>
<evidence type="ECO:0000313" key="2">
    <source>
        <dbReference type="EMBL" id="VDO31507.1"/>
    </source>
</evidence>
<evidence type="ECO:0000256" key="1">
    <source>
        <dbReference type="SAM" id="Coils"/>
    </source>
</evidence>
<accession>A0A0R3QU87</accession>
<gene>
    <name evidence="2" type="ORF">BTMF_LOCUS9326</name>
</gene>
<reference evidence="2 3" key="2">
    <citation type="submission" date="2018-11" db="EMBL/GenBank/DDBJ databases">
        <authorList>
            <consortium name="Pathogen Informatics"/>
        </authorList>
    </citation>
    <scope>NUCLEOTIDE SEQUENCE [LARGE SCALE GENOMIC DNA]</scope>
</reference>
<dbReference type="EMBL" id="UZAG01016885">
    <property type="protein sequence ID" value="VDO31507.1"/>
    <property type="molecule type" value="Genomic_DNA"/>
</dbReference>
<protein>
    <submittedName>
        <fullName evidence="4">MICOS complex subunit MIC19</fullName>
    </submittedName>
</protein>
<feature type="coiled-coil region" evidence="1">
    <location>
        <begin position="55"/>
        <end position="116"/>
    </location>
</feature>
<evidence type="ECO:0000313" key="3">
    <source>
        <dbReference type="Proteomes" id="UP000280834"/>
    </source>
</evidence>
<keyword evidence="1" id="KW-0175">Coiled coil</keyword>
<dbReference type="PROSITE" id="PS51808">
    <property type="entry name" value="CHCH"/>
    <property type="match status" value="1"/>
</dbReference>
<dbReference type="Proteomes" id="UP000280834">
    <property type="component" value="Unassembled WGS sequence"/>
</dbReference>